<gene>
    <name evidence="1" type="ORF">H7E68_16175</name>
</gene>
<name>A0A7X0SH40_9CLOT</name>
<dbReference type="Proteomes" id="UP000585258">
    <property type="component" value="Unassembled WGS sequence"/>
</dbReference>
<dbReference type="RefSeq" id="WP_185165307.1">
    <property type="nucleotide sequence ID" value="NZ_JACKWY010000012.1"/>
</dbReference>
<accession>A0A7X0SH40</accession>
<protein>
    <submittedName>
        <fullName evidence="1">Uncharacterized protein</fullName>
    </submittedName>
</protein>
<evidence type="ECO:0000313" key="2">
    <source>
        <dbReference type="Proteomes" id="UP000585258"/>
    </source>
</evidence>
<sequence>MKDKWMYSLTDSEVWQGDEFDTKEEAITEGRKEAIREQEEEFRNDYFSVGQIEKVFPSGVDVDNILENIAENTRADICEVGDDYLYDVTDEHSEELEEKLNEVLFTWMKKYHYEPTFYAIKNIEQIEL</sequence>
<proteinExistence type="predicted"/>
<dbReference type="AlphaFoldDB" id="A0A7X0SH40"/>
<evidence type="ECO:0000313" key="1">
    <source>
        <dbReference type="EMBL" id="MBB6716243.1"/>
    </source>
</evidence>
<dbReference type="EMBL" id="JACKWY010000012">
    <property type="protein sequence ID" value="MBB6716243.1"/>
    <property type="molecule type" value="Genomic_DNA"/>
</dbReference>
<comment type="caution">
    <text evidence="1">The sequence shown here is derived from an EMBL/GenBank/DDBJ whole genome shotgun (WGS) entry which is preliminary data.</text>
</comment>
<organism evidence="1 2">
    <name type="scientific">Clostridium gasigenes</name>
    <dbReference type="NCBI Taxonomy" id="94869"/>
    <lineage>
        <taxon>Bacteria</taxon>
        <taxon>Bacillati</taxon>
        <taxon>Bacillota</taxon>
        <taxon>Clostridia</taxon>
        <taxon>Eubacteriales</taxon>
        <taxon>Clostridiaceae</taxon>
        <taxon>Clostridium</taxon>
    </lineage>
</organism>
<reference evidence="1 2" key="1">
    <citation type="submission" date="2020-08" db="EMBL/GenBank/DDBJ databases">
        <title>Clostridia isolated from Swiss meat.</title>
        <authorList>
            <person name="Wambui J."/>
            <person name="Stevens M.J.A."/>
            <person name="Stephan R."/>
        </authorList>
    </citation>
    <scope>NUCLEOTIDE SEQUENCE [LARGE SCALE GENOMIC DNA]</scope>
    <source>
        <strain evidence="1 2">CM001</strain>
    </source>
</reference>